<sequence length="88" mass="10051">MQSMINVRATYGAPLCLSGISHRLSLPKEMADHDLRRQAMRKQRSRAREEMGWPRNFEGLFVQIAEEDLADILHDLSHNYKGLTAKAA</sequence>
<protein>
    <submittedName>
        <fullName evidence="1">Uncharacterized protein</fullName>
    </submittedName>
</protein>
<evidence type="ECO:0000313" key="2">
    <source>
        <dbReference type="Proteomes" id="UP000828941"/>
    </source>
</evidence>
<evidence type="ECO:0000313" key="1">
    <source>
        <dbReference type="EMBL" id="KAI4322233.1"/>
    </source>
</evidence>
<organism evidence="1 2">
    <name type="scientific">Bauhinia variegata</name>
    <name type="common">Purple orchid tree</name>
    <name type="synonym">Phanera variegata</name>
    <dbReference type="NCBI Taxonomy" id="167791"/>
    <lineage>
        <taxon>Eukaryota</taxon>
        <taxon>Viridiplantae</taxon>
        <taxon>Streptophyta</taxon>
        <taxon>Embryophyta</taxon>
        <taxon>Tracheophyta</taxon>
        <taxon>Spermatophyta</taxon>
        <taxon>Magnoliopsida</taxon>
        <taxon>eudicotyledons</taxon>
        <taxon>Gunneridae</taxon>
        <taxon>Pentapetalae</taxon>
        <taxon>rosids</taxon>
        <taxon>fabids</taxon>
        <taxon>Fabales</taxon>
        <taxon>Fabaceae</taxon>
        <taxon>Cercidoideae</taxon>
        <taxon>Cercideae</taxon>
        <taxon>Bauhiniinae</taxon>
        <taxon>Bauhinia</taxon>
    </lineage>
</organism>
<name>A0ACB9MF27_BAUVA</name>
<keyword evidence="2" id="KW-1185">Reference proteome</keyword>
<reference evidence="1 2" key="1">
    <citation type="journal article" date="2022" name="DNA Res.">
        <title>Chromosomal-level genome assembly of the orchid tree Bauhinia variegata (Leguminosae; Cercidoideae) supports the allotetraploid origin hypothesis of Bauhinia.</title>
        <authorList>
            <person name="Zhong Y."/>
            <person name="Chen Y."/>
            <person name="Zheng D."/>
            <person name="Pang J."/>
            <person name="Liu Y."/>
            <person name="Luo S."/>
            <person name="Meng S."/>
            <person name="Qian L."/>
            <person name="Wei D."/>
            <person name="Dai S."/>
            <person name="Zhou R."/>
        </authorList>
    </citation>
    <scope>NUCLEOTIDE SEQUENCE [LARGE SCALE GENOMIC DNA]</scope>
    <source>
        <strain evidence="1">BV-YZ2020</strain>
    </source>
</reference>
<gene>
    <name evidence="1" type="ORF">L6164_021944</name>
</gene>
<accession>A0ACB9MF27</accession>
<dbReference type="Proteomes" id="UP000828941">
    <property type="component" value="Chromosome 9"/>
</dbReference>
<dbReference type="EMBL" id="CM039434">
    <property type="protein sequence ID" value="KAI4322233.1"/>
    <property type="molecule type" value="Genomic_DNA"/>
</dbReference>
<comment type="caution">
    <text evidence="1">The sequence shown here is derived from an EMBL/GenBank/DDBJ whole genome shotgun (WGS) entry which is preliminary data.</text>
</comment>
<proteinExistence type="predicted"/>